<keyword evidence="2" id="KW-1185">Reference proteome</keyword>
<evidence type="ECO:0000313" key="1">
    <source>
        <dbReference type="EMBL" id="ERM98050.1"/>
    </source>
</evidence>
<dbReference type="Proteomes" id="UP000017836">
    <property type="component" value="Unassembled WGS sequence"/>
</dbReference>
<dbReference type="AlphaFoldDB" id="W1NT13"/>
<dbReference type="Gramene" id="ERM98050">
    <property type="protein sequence ID" value="ERM98050"/>
    <property type="gene ID" value="AMTR_s00120p00108140"/>
</dbReference>
<organism evidence="1 2">
    <name type="scientific">Amborella trichopoda</name>
    <dbReference type="NCBI Taxonomy" id="13333"/>
    <lineage>
        <taxon>Eukaryota</taxon>
        <taxon>Viridiplantae</taxon>
        <taxon>Streptophyta</taxon>
        <taxon>Embryophyta</taxon>
        <taxon>Tracheophyta</taxon>
        <taxon>Spermatophyta</taxon>
        <taxon>Magnoliopsida</taxon>
        <taxon>Amborellales</taxon>
        <taxon>Amborellaceae</taxon>
        <taxon>Amborella</taxon>
    </lineage>
</organism>
<reference evidence="2" key="1">
    <citation type="journal article" date="2013" name="Science">
        <title>The Amborella genome and the evolution of flowering plants.</title>
        <authorList>
            <consortium name="Amborella Genome Project"/>
        </authorList>
    </citation>
    <scope>NUCLEOTIDE SEQUENCE [LARGE SCALE GENOMIC DNA]</scope>
</reference>
<proteinExistence type="predicted"/>
<dbReference type="HOGENOM" id="CLU_2779263_0_0_1"/>
<gene>
    <name evidence="1" type="ORF">AMTR_s00120p00108140</name>
</gene>
<accession>W1NT13</accession>
<dbReference type="EMBL" id="KI395590">
    <property type="protein sequence ID" value="ERM98050.1"/>
    <property type="molecule type" value="Genomic_DNA"/>
</dbReference>
<sequence>MSSNDAQWKVGMLIEWKQSLRRLMTQLRSDVVEGGNHSWVCMLHVRWECEYWVGQGYDSWSHADHECDG</sequence>
<evidence type="ECO:0000313" key="2">
    <source>
        <dbReference type="Proteomes" id="UP000017836"/>
    </source>
</evidence>
<name>W1NT13_AMBTC</name>
<protein>
    <submittedName>
        <fullName evidence="1">Uncharacterized protein</fullName>
    </submittedName>
</protein>